<proteinExistence type="predicted"/>
<feature type="region of interest" description="Disordered" evidence="1">
    <location>
        <begin position="587"/>
        <end position="606"/>
    </location>
</feature>
<protein>
    <submittedName>
        <fullName evidence="2">Uncharacterized protein</fullName>
    </submittedName>
</protein>
<keyword evidence="3" id="KW-1185">Reference proteome</keyword>
<evidence type="ECO:0000256" key="1">
    <source>
        <dbReference type="SAM" id="MobiDB-lite"/>
    </source>
</evidence>
<feature type="compositionally biased region" description="Acidic residues" evidence="1">
    <location>
        <begin position="11"/>
        <end position="22"/>
    </location>
</feature>
<organism evidence="2 3">
    <name type="scientific">Skeletonema marinoi</name>
    <dbReference type="NCBI Taxonomy" id="267567"/>
    <lineage>
        <taxon>Eukaryota</taxon>
        <taxon>Sar</taxon>
        <taxon>Stramenopiles</taxon>
        <taxon>Ochrophyta</taxon>
        <taxon>Bacillariophyta</taxon>
        <taxon>Coscinodiscophyceae</taxon>
        <taxon>Thalassiosirophycidae</taxon>
        <taxon>Thalassiosirales</taxon>
        <taxon>Skeletonemataceae</taxon>
        <taxon>Skeletonema</taxon>
        <taxon>Skeletonema marinoi-dohrnii complex</taxon>
    </lineage>
</organism>
<dbReference type="AlphaFoldDB" id="A0AAD9DB41"/>
<comment type="caution">
    <text evidence="2">The sequence shown here is derived from an EMBL/GenBank/DDBJ whole genome shotgun (WGS) entry which is preliminary data.</text>
</comment>
<reference evidence="2" key="1">
    <citation type="submission" date="2023-06" db="EMBL/GenBank/DDBJ databases">
        <title>Survivors Of The Sea: Transcriptome response of Skeletonema marinoi to long-term dormancy.</title>
        <authorList>
            <person name="Pinder M.I.M."/>
            <person name="Kourtchenko O."/>
            <person name="Robertson E.K."/>
            <person name="Larsson T."/>
            <person name="Maumus F."/>
            <person name="Osuna-Cruz C.M."/>
            <person name="Vancaester E."/>
            <person name="Stenow R."/>
            <person name="Vandepoele K."/>
            <person name="Ploug H."/>
            <person name="Bruchert V."/>
            <person name="Godhe A."/>
            <person name="Topel M."/>
        </authorList>
    </citation>
    <scope>NUCLEOTIDE SEQUENCE</scope>
    <source>
        <strain evidence="2">R05AC</strain>
    </source>
</reference>
<gene>
    <name evidence="2" type="ORF">QTG54_008114</name>
</gene>
<feature type="region of interest" description="Disordered" evidence="1">
    <location>
        <begin position="1"/>
        <end position="68"/>
    </location>
</feature>
<name>A0AAD9DB41_9STRA</name>
<dbReference type="EMBL" id="JATAAI010000014">
    <property type="protein sequence ID" value="KAK1740862.1"/>
    <property type="molecule type" value="Genomic_DNA"/>
</dbReference>
<feature type="compositionally biased region" description="Basic residues" evidence="1">
    <location>
        <begin position="592"/>
        <end position="606"/>
    </location>
</feature>
<evidence type="ECO:0000313" key="3">
    <source>
        <dbReference type="Proteomes" id="UP001224775"/>
    </source>
</evidence>
<dbReference type="Proteomes" id="UP001224775">
    <property type="component" value="Unassembled WGS sequence"/>
</dbReference>
<accession>A0AAD9DB41</accession>
<feature type="compositionally biased region" description="Acidic residues" evidence="1">
    <location>
        <begin position="39"/>
        <end position="57"/>
    </location>
</feature>
<sequence>MKHYREFVLEGGEEVEEEEEDVVSPPKKRARRAIKHEVEEEEEEEEELRDDDDDESLFDATPRTGGSGRTCRRYCKVKRCDKWSQGQPKNGMCFKHFGQYGFGDGTTMTTTKKKRSRSRSSAVAKSPAAASAAVADEINGEIGVGSLVMVKERMGAGINKPGGVGRVTKVYSGVDDEEVMVYDVNPSFVWGEEEDVAMLDEEEDESIEDDELEGYDEFSFSQLEVPDQSVLDQRALRREEQLNALSGNNLDEDDDDHNPRLEENWECAKCGGLNRPSATSRCTTCQSYRVEKNASEDALLERTRYELLNGNDFWICTSCVIGVPSLRMPCGRCHSSIPFVPLTMPEFEDFVRNQRRIKRKREEEIQSEWDQKLEEISEEWGDRKEESTTTKSKKQQRQVEWTKFPCKTLGCKEICAPDREGFCEDHFRTVIVMEEPEAYPIVCPEDKELITDYFYLAYEQYRPCVLQDWERTRKHKDNKVQRGHPGIACRHCFGRENPTLRSMGRYFPSTENSLYQQTFTSNAVRHLLECPHCPSKVQSKLVSIKEKLDNTPSDGKKSAKFVGEKGGRGKFFRRIWCRLHRLPLDEEEAQTPKKKRSKGKHLSFQT</sequence>
<evidence type="ECO:0000313" key="2">
    <source>
        <dbReference type="EMBL" id="KAK1740862.1"/>
    </source>
</evidence>